<keyword evidence="2" id="KW-1185">Reference proteome</keyword>
<gene>
    <name evidence="1" type="ORF">Vadar_022825</name>
</gene>
<proteinExistence type="predicted"/>
<organism evidence="1 2">
    <name type="scientific">Vaccinium darrowii</name>
    <dbReference type="NCBI Taxonomy" id="229202"/>
    <lineage>
        <taxon>Eukaryota</taxon>
        <taxon>Viridiplantae</taxon>
        <taxon>Streptophyta</taxon>
        <taxon>Embryophyta</taxon>
        <taxon>Tracheophyta</taxon>
        <taxon>Spermatophyta</taxon>
        <taxon>Magnoliopsida</taxon>
        <taxon>eudicotyledons</taxon>
        <taxon>Gunneridae</taxon>
        <taxon>Pentapetalae</taxon>
        <taxon>asterids</taxon>
        <taxon>Ericales</taxon>
        <taxon>Ericaceae</taxon>
        <taxon>Vaccinioideae</taxon>
        <taxon>Vaccinieae</taxon>
        <taxon>Vaccinium</taxon>
    </lineage>
</organism>
<comment type="caution">
    <text evidence="1">The sequence shown here is derived from an EMBL/GenBank/DDBJ whole genome shotgun (WGS) entry which is preliminary data.</text>
</comment>
<evidence type="ECO:0000313" key="2">
    <source>
        <dbReference type="Proteomes" id="UP000828048"/>
    </source>
</evidence>
<protein>
    <submittedName>
        <fullName evidence="1">Uncharacterized protein</fullName>
    </submittedName>
</protein>
<reference evidence="1 2" key="1">
    <citation type="journal article" date="2021" name="Hortic Res">
        <title>High-quality reference genome and annotation aids understanding of berry development for evergreen blueberry (Vaccinium darrowii).</title>
        <authorList>
            <person name="Yu J."/>
            <person name="Hulse-Kemp A.M."/>
            <person name="Babiker E."/>
            <person name="Staton M."/>
        </authorList>
    </citation>
    <scope>NUCLEOTIDE SEQUENCE [LARGE SCALE GENOMIC DNA]</scope>
    <source>
        <strain evidence="2">cv. NJ 8807/NJ 8810</strain>
        <tissue evidence="1">Young leaf</tissue>
    </source>
</reference>
<evidence type="ECO:0000313" key="1">
    <source>
        <dbReference type="EMBL" id="KAH7861190.1"/>
    </source>
</evidence>
<accession>A0ACB7Z5K3</accession>
<dbReference type="EMBL" id="CM037154">
    <property type="protein sequence ID" value="KAH7861190.1"/>
    <property type="molecule type" value="Genomic_DNA"/>
</dbReference>
<name>A0ACB7Z5K3_9ERIC</name>
<sequence length="616" mass="69717">MDPVLYRSAVKGEVDVLIEHIKVLEEGRKHIHHELTPYHNTILHVAVQFGHVHIVKGVLQEFPHLVLRQNKKQETPLHMAARKGQTDIVEELIRGAQNWDDGKVEEMLRIKNVEGDTALHMAARNCHLKEDDEYMEVVTLLAKADPKFKHHPNNNETPLYLAAERGNKGVKVMFALLQRYESISYNGPGDRTALHAVALKDFTIGQQTIQELLKRQKDLMNQQDKNGWTPLHYASCSGNLPVMEEFLKHCPDCWEKVDKKGRNILHIAVEKNFRKVIDYIAKQPWGGHLINQKNNEGNTPLHLLVDSDYYVDELWTHPEADPHVFNGKDMTPIDLIWFNVVDKSKSTFADTVDDTFLDPKNEGGRNIASKAHDQLAILQRLREENRRKEKAMKDAQEKEKRAREEAQEKEKREREEAQEREKRTSLEAKQKEERKQIEERKASMTVYQSLVLVAALIATISSAAAFVIPGGYDGNQGLDQGMAVLTRAAAFKAFIITNTIALSSSVTSILLCLNALYYYSINKPDIDITRRYAAAGLLILVAIFSLMLAFITAAFAVLAHSIALAVSTCIIAFIIACIGFIVFFLDLGKFVYLLRHPPPEPQATNNGNEQQSVNMA</sequence>
<dbReference type="Proteomes" id="UP000828048">
    <property type="component" value="Chromosome 4"/>
</dbReference>